<proteinExistence type="predicted"/>
<dbReference type="EMBL" id="GGEC01046241">
    <property type="protein sequence ID" value="MBX26725.1"/>
    <property type="molecule type" value="Transcribed_RNA"/>
</dbReference>
<accession>A0A2P2M956</accession>
<dbReference type="GO" id="GO:0016787">
    <property type="term" value="F:hydrolase activity"/>
    <property type="evidence" value="ECO:0007669"/>
    <property type="project" value="UniProtKB-KW"/>
</dbReference>
<sequence>MLLGSSKKVVGSLDQHSVLHQHDSRLKFLDLCFTPCYREMD</sequence>
<name>A0A2P2M956_RHIMU</name>
<protein>
    <submittedName>
        <fullName evidence="1">Ubiquitin carboxyl-terminal hydrolase 7 isoform X1</fullName>
    </submittedName>
</protein>
<dbReference type="AlphaFoldDB" id="A0A2P2M956"/>
<reference evidence="1" key="1">
    <citation type="submission" date="2018-02" db="EMBL/GenBank/DDBJ databases">
        <title>Rhizophora mucronata_Transcriptome.</title>
        <authorList>
            <person name="Meera S.P."/>
            <person name="Sreeshan A."/>
            <person name="Augustine A."/>
        </authorList>
    </citation>
    <scope>NUCLEOTIDE SEQUENCE</scope>
    <source>
        <tissue evidence="1">Leaf</tissue>
    </source>
</reference>
<evidence type="ECO:0000313" key="1">
    <source>
        <dbReference type="EMBL" id="MBX26725.1"/>
    </source>
</evidence>
<keyword evidence="1" id="KW-0378">Hydrolase</keyword>
<organism evidence="1">
    <name type="scientific">Rhizophora mucronata</name>
    <name type="common">Asiatic mangrove</name>
    <dbReference type="NCBI Taxonomy" id="61149"/>
    <lineage>
        <taxon>Eukaryota</taxon>
        <taxon>Viridiplantae</taxon>
        <taxon>Streptophyta</taxon>
        <taxon>Embryophyta</taxon>
        <taxon>Tracheophyta</taxon>
        <taxon>Spermatophyta</taxon>
        <taxon>Magnoliopsida</taxon>
        <taxon>eudicotyledons</taxon>
        <taxon>Gunneridae</taxon>
        <taxon>Pentapetalae</taxon>
        <taxon>rosids</taxon>
        <taxon>fabids</taxon>
        <taxon>Malpighiales</taxon>
        <taxon>Rhizophoraceae</taxon>
        <taxon>Rhizophora</taxon>
    </lineage>
</organism>